<keyword evidence="7" id="KW-1133">Transmembrane helix</keyword>
<evidence type="ECO:0000256" key="10">
    <source>
        <dbReference type="ARBA" id="ARBA00023180"/>
    </source>
</evidence>
<dbReference type="AlphaFoldDB" id="A0A9Q1DU86"/>
<dbReference type="InterPro" id="IPR001675">
    <property type="entry name" value="Glyco_trans_29"/>
</dbReference>
<comment type="subcellular location">
    <subcellularLocation>
        <location evidence="1">Golgi apparatus membrane</location>
        <topology evidence="1">Single-pass type II membrane protein</topology>
    </subcellularLocation>
</comment>
<keyword evidence="12" id="KW-1185">Reference proteome</keyword>
<dbReference type="InterPro" id="IPR038578">
    <property type="entry name" value="GT29-like_sf"/>
</dbReference>
<proteinExistence type="inferred from homology"/>
<evidence type="ECO:0000256" key="5">
    <source>
        <dbReference type="ARBA" id="ARBA00022692"/>
    </source>
</evidence>
<dbReference type="InterPro" id="IPR050943">
    <property type="entry name" value="Glycosyltr_29_Sialyltrsf"/>
</dbReference>
<dbReference type="EMBL" id="JAFJMO010000003">
    <property type="protein sequence ID" value="KAJ8281917.1"/>
    <property type="molecule type" value="Genomic_DNA"/>
</dbReference>
<evidence type="ECO:0000256" key="8">
    <source>
        <dbReference type="ARBA" id="ARBA00023034"/>
    </source>
</evidence>
<dbReference type="GO" id="GO:0009311">
    <property type="term" value="P:oligosaccharide metabolic process"/>
    <property type="evidence" value="ECO:0007669"/>
    <property type="project" value="TreeGrafter"/>
</dbReference>
<dbReference type="OrthoDB" id="10264956at2759"/>
<sequence>MANRRRRLKLVLIVCAIGIGLFILIRSPPEIETPTESFPREQSPYCSKLCDQIVAMKSLKGIQNFTKFFLEVKEIMRCPWTSNLTQQMIYKTDLHTHCNSSMLFITRENTKLGQRLTYEVERKATKLVDKILYDMLPETAPWGTSRQFGRCAVVGNGGILKNSSCGEKINTADFVIRLNFPPMNYSSDVGVKSSLVTINPSQVTGSFMGLCNSRKPFVDKAAAYGNAYLAISPFSYVISTDLSFRVFYTMKEMRPQQGVLYIHPDYLLMLSRYWRKNGQTGLRLSSGFMLVSVALELCEKVDIYGFWPFPMDLSQQPVSNHYYDNVAAKQGVHQMSEEFLKLLHMHSQGVLQLHVGKCQ</sequence>
<comment type="caution">
    <text evidence="11">The sequence shown here is derived from an EMBL/GenBank/DDBJ whole genome shotgun (WGS) entry which is preliminary data.</text>
</comment>
<evidence type="ECO:0000313" key="11">
    <source>
        <dbReference type="EMBL" id="KAJ8281917.1"/>
    </source>
</evidence>
<keyword evidence="3" id="KW-0328">Glycosyltransferase</keyword>
<evidence type="ECO:0000256" key="2">
    <source>
        <dbReference type="ARBA" id="ARBA00006003"/>
    </source>
</evidence>
<keyword evidence="4" id="KW-0808">Transferase</keyword>
<evidence type="ECO:0000256" key="3">
    <source>
        <dbReference type="ARBA" id="ARBA00022676"/>
    </source>
</evidence>
<dbReference type="Gene3D" id="3.90.1480.20">
    <property type="entry name" value="Glycosyl transferase family 29"/>
    <property type="match status" value="1"/>
</dbReference>
<dbReference type="PANTHER" id="PTHR11987:SF29">
    <property type="entry name" value="ALPHA-2,8-SIALYLTRANSFERASE 8F"/>
    <property type="match status" value="1"/>
</dbReference>
<accession>A0A9Q1DU86</accession>
<keyword evidence="10" id="KW-0325">Glycoprotein</keyword>
<dbReference type="GO" id="GO:0000139">
    <property type="term" value="C:Golgi membrane"/>
    <property type="evidence" value="ECO:0007669"/>
    <property type="project" value="UniProtKB-SubCell"/>
</dbReference>
<evidence type="ECO:0000313" key="12">
    <source>
        <dbReference type="Proteomes" id="UP001152803"/>
    </source>
</evidence>
<reference evidence="11" key="1">
    <citation type="journal article" date="2023" name="Science">
        <title>Genome structures resolve the early diversification of teleost fishes.</title>
        <authorList>
            <person name="Parey E."/>
            <person name="Louis A."/>
            <person name="Montfort J."/>
            <person name="Bouchez O."/>
            <person name="Roques C."/>
            <person name="Iampietro C."/>
            <person name="Lluch J."/>
            <person name="Castinel A."/>
            <person name="Donnadieu C."/>
            <person name="Desvignes T."/>
            <person name="Floi Bucao C."/>
            <person name="Jouanno E."/>
            <person name="Wen M."/>
            <person name="Mejri S."/>
            <person name="Dirks R."/>
            <person name="Jansen H."/>
            <person name="Henkel C."/>
            <person name="Chen W.J."/>
            <person name="Zahm M."/>
            <person name="Cabau C."/>
            <person name="Klopp C."/>
            <person name="Thompson A.W."/>
            <person name="Robinson-Rechavi M."/>
            <person name="Braasch I."/>
            <person name="Lecointre G."/>
            <person name="Bobe J."/>
            <person name="Postlethwait J.H."/>
            <person name="Berthelot C."/>
            <person name="Roest Crollius H."/>
            <person name="Guiguen Y."/>
        </authorList>
    </citation>
    <scope>NUCLEOTIDE SEQUENCE</scope>
    <source>
        <strain evidence="11">Concon-B</strain>
    </source>
</reference>
<keyword evidence="9" id="KW-0472">Membrane</keyword>
<name>A0A9Q1DU86_CONCO</name>
<evidence type="ECO:0000256" key="9">
    <source>
        <dbReference type="ARBA" id="ARBA00023136"/>
    </source>
</evidence>
<evidence type="ECO:0000256" key="7">
    <source>
        <dbReference type="ARBA" id="ARBA00022989"/>
    </source>
</evidence>
<protein>
    <submittedName>
        <fullName evidence="11">Uncharacterized protein</fullName>
    </submittedName>
</protein>
<evidence type="ECO:0000256" key="6">
    <source>
        <dbReference type="ARBA" id="ARBA00022968"/>
    </source>
</evidence>
<dbReference type="Proteomes" id="UP001152803">
    <property type="component" value="Unassembled WGS sequence"/>
</dbReference>
<organism evidence="11 12">
    <name type="scientific">Conger conger</name>
    <name type="common">Conger eel</name>
    <name type="synonym">Muraena conger</name>
    <dbReference type="NCBI Taxonomy" id="82655"/>
    <lineage>
        <taxon>Eukaryota</taxon>
        <taxon>Metazoa</taxon>
        <taxon>Chordata</taxon>
        <taxon>Craniata</taxon>
        <taxon>Vertebrata</taxon>
        <taxon>Euteleostomi</taxon>
        <taxon>Actinopterygii</taxon>
        <taxon>Neopterygii</taxon>
        <taxon>Teleostei</taxon>
        <taxon>Anguilliformes</taxon>
        <taxon>Congridae</taxon>
        <taxon>Conger</taxon>
    </lineage>
</organism>
<dbReference type="PANTHER" id="PTHR11987">
    <property type="entry name" value="ALPHA-2,8-SIALYLTRANSFERASE"/>
    <property type="match status" value="1"/>
</dbReference>
<keyword evidence="5" id="KW-0812">Transmembrane</keyword>
<evidence type="ECO:0000256" key="1">
    <source>
        <dbReference type="ARBA" id="ARBA00004323"/>
    </source>
</evidence>
<dbReference type="GO" id="GO:0003828">
    <property type="term" value="F:alpha-N-acetylneuraminate alpha-2,8-sialyltransferase activity"/>
    <property type="evidence" value="ECO:0007669"/>
    <property type="project" value="TreeGrafter"/>
</dbReference>
<evidence type="ECO:0000256" key="4">
    <source>
        <dbReference type="ARBA" id="ARBA00022679"/>
    </source>
</evidence>
<dbReference type="Pfam" id="PF00777">
    <property type="entry name" value="Glyco_transf_29"/>
    <property type="match status" value="1"/>
</dbReference>
<keyword evidence="6" id="KW-0735">Signal-anchor</keyword>
<comment type="similarity">
    <text evidence="2">Belongs to the glycosyltransferase 29 family.</text>
</comment>
<gene>
    <name evidence="11" type="ORF">COCON_G00044360</name>
</gene>
<dbReference type="GO" id="GO:0006491">
    <property type="term" value="P:N-glycan processing"/>
    <property type="evidence" value="ECO:0007669"/>
    <property type="project" value="TreeGrafter"/>
</dbReference>
<keyword evidence="8" id="KW-0333">Golgi apparatus</keyword>